<keyword evidence="1" id="KW-0521">NADP</keyword>
<name>A0A2X0K2G7_9ACTN</name>
<reference evidence="3 4" key="1">
    <citation type="submission" date="2018-06" db="EMBL/GenBank/DDBJ databases">
        <title>Streptacidiphilus pinicola sp. nov., isolated from pine grove soil.</title>
        <authorList>
            <person name="Roh S.G."/>
            <person name="Park S."/>
            <person name="Kim M.-K."/>
            <person name="Yun B.-R."/>
            <person name="Park J."/>
            <person name="Kim M.J."/>
            <person name="Kim Y.S."/>
            <person name="Kim S.B."/>
        </authorList>
    </citation>
    <scope>NUCLEOTIDE SEQUENCE [LARGE SCALE GENOMIC DNA]</scope>
    <source>
        <strain evidence="3 4">MMS16-CNU450</strain>
    </source>
</reference>
<dbReference type="Proteomes" id="UP000248889">
    <property type="component" value="Unassembled WGS sequence"/>
</dbReference>
<feature type="region of interest" description="Disordered" evidence="2">
    <location>
        <begin position="786"/>
        <end position="820"/>
    </location>
</feature>
<organism evidence="3 4">
    <name type="scientific">Streptacidiphilus pinicola</name>
    <dbReference type="NCBI Taxonomy" id="2219663"/>
    <lineage>
        <taxon>Bacteria</taxon>
        <taxon>Bacillati</taxon>
        <taxon>Actinomycetota</taxon>
        <taxon>Actinomycetes</taxon>
        <taxon>Kitasatosporales</taxon>
        <taxon>Streptomycetaceae</taxon>
        <taxon>Streptacidiphilus</taxon>
    </lineage>
</organism>
<protein>
    <submittedName>
        <fullName evidence="3">Uncharacterized protein</fullName>
    </submittedName>
</protein>
<dbReference type="OrthoDB" id="580775at2"/>
<dbReference type="Gene3D" id="3.40.50.12780">
    <property type="entry name" value="N-terminal domain of ligase-like"/>
    <property type="match status" value="1"/>
</dbReference>
<dbReference type="PANTHER" id="PTHR43845:SF1">
    <property type="entry name" value="BLR5969 PROTEIN"/>
    <property type="match status" value="1"/>
</dbReference>
<dbReference type="RefSeq" id="WP_111506586.1">
    <property type="nucleotide sequence ID" value="NZ_QKYN01000139.1"/>
</dbReference>
<comment type="caution">
    <text evidence="3">The sequence shown here is derived from an EMBL/GenBank/DDBJ whole genome shotgun (WGS) entry which is preliminary data.</text>
</comment>
<proteinExistence type="predicted"/>
<sequence length="872" mass="94754">MTIDQHYWQGAWVDDAEADRRLDGLGDDVRAALGQPLSPLVVLAACDRLAAALADPNSGPSTRLAAELAASDVPAQEAARTLNDLAEALGREPLETKLMRELGGIDPGRLARFDFREEIFEAWLPVGLLVHVAPGNAPAAGALSVVEGLLAGNVNAVKTSGGSRFTQLLLAQLAELDPSGLIAARTIVLNFPSSRTDWLRRLCAQADAVAAWGGEEAIAGVAALVPPGCRLVDWGPKLSFSYLTKDTWSSPATLSGIAEDICRLDQQACSSPQVVYLDTEDADQVFAFAERFAEVLDRTVAALAPAAPELLERAEISNTVLVARLEEHLGLTRVHEAADGSWRVLADTRNALRASPLHRTVWVKPLPRTRIVDVLRPMRRYLQTVGLGAGRTDTAELAQAVLAAGAQRVTVPGRMLHSYNGEPHDGVYALQRYSRRVDVQLDARFTGDACLDDLVSARELTPPPVEVVSKTDFELLQDDLSRAEVFFRSGGSSGAPKLSAFTWDDYHEHMRSGAEGLLAAGFDARTDRAMNLFFGGLLYGGFPSFFSVLETLQAVQFPMAAQEDHALVARSIVEHQVNTLFGMPNYLLRVFTAGEAELRAYRGVRKVFYGGEHFPQAQQDWLRSEFGVELIRSAAYGSVDAGPLGYQCPDAPDRVHHLFSGLQTLEILALEEDRPAVLGETGRLVFTAHTRRGQRLDRYEIGDLGRWMPGECPCGRRTPRFELLGRFGDIFRSGSHFLNLRRFTAVAEETLGHRGALQIVLDEDDAGESLTVRLEAQASEATAREALAPEAEVGTAGAQASGADARETSAGTRPQVRATPQDFLDGYPELAAAVVRDRLVELRVEHLPSDGFERTAASGKLLAVVDKRKRNR</sequence>
<evidence type="ECO:0000256" key="2">
    <source>
        <dbReference type="SAM" id="MobiDB-lite"/>
    </source>
</evidence>
<dbReference type="GO" id="GO:0008218">
    <property type="term" value="P:bioluminescence"/>
    <property type="evidence" value="ECO:0007669"/>
    <property type="project" value="InterPro"/>
</dbReference>
<dbReference type="InterPro" id="IPR016161">
    <property type="entry name" value="Ald_DH/histidinol_DH"/>
</dbReference>
<evidence type="ECO:0000313" key="4">
    <source>
        <dbReference type="Proteomes" id="UP000248889"/>
    </source>
</evidence>
<dbReference type="Pfam" id="PF05893">
    <property type="entry name" value="LuxC"/>
    <property type="match status" value="1"/>
</dbReference>
<dbReference type="GO" id="GO:0003995">
    <property type="term" value="F:acyl-CoA dehydrogenase activity"/>
    <property type="evidence" value="ECO:0007669"/>
    <property type="project" value="InterPro"/>
</dbReference>
<dbReference type="SUPFAM" id="SSF56801">
    <property type="entry name" value="Acetyl-CoA synthetase-like"/>
    <property type="match status" value="1"/>
</dbReference>
<keyword evidence="4" id="KW-1185">Reference proteome</keyword>
<dbReference type="EMBL" id="QKYN01000139">
    <property type="protein sequence ID" value="RAG81759.1"/>
    <property type="molecule type" value="Genomic_DNA"/>
</dbReference>
<evidence type="ECO:0000256" key="1">
    <source>
        <dbReference type="ARBA" id="ARBA00022857"/>
    </source>
</evidence>
<evidence type="ECO:0000313" key="3">
    <source>
        <dbReference type="EMBL" id="RAG81759.1"/>
    </source>
</evidence>
<accession>A0A2X0K2G7</accession>
<gene>
    <name evidence="3" type="ORF">DN069_31150</name>
</gene>
<dbReference type="SUPFAM" id="SSF53720">
    <property type="entry name" value="ALDH-like"/>
    <property type="match status" value="1"/>
</dbReference>
<dbReference type="PANTHER" id="PTHR43845">
    <property type="entry name" value="BLR5969 PROTEIN"/>
    <property type="match status" value="1"/>
</dbReference>
<dbReference type="InterPro" id="IPR042099">
    <property type="entry name" value="ANL_N_sf"/>
</dbReference>
<dbReference type="AlphaFoldDB" id="A0A2X0K2G7"/>
<dbReference type="InterPro" id="IPR008670">
    <property type="entry name" value="CoA_reduct_LuxC"/>
</dbReference>